<dbReference type="Pfam" id="PF10094">
    <property type="entry name" value="DUF2332"/>
    <property type="match status" value="1"/>
</dbReference>
<dbReference type="EMBL" id="AMQQ01000012">
    <property type="protein sequence ID" value="EKJ96335.1"/>
    <property type="molecule type" value="Genomic_DNA"/>
</dbReference>
<dbReference type="Proteomes" id="UP000017668">
    <property type="component" value="Unassembled WGS sequence"/>
</dbReference>
<keyword evidence="2" id="KW-1185">Reference proteome</keyword>
<comment type="caution">
    <text evidence="1">The sequence shown here is derived from an EMBL/GenBank/DDBJ whole genome shotgun (WGS) entry which is preliminary data.</text>
</comment>
<evidence type="ECO:0000313" key="2">
    <source>
        <dbReference type="Proteomes" id="UP000017668"/>
    </source>
</evidence>
<dbReference type="InterPro" id="IPR011200">
    <property type="entry name" value="UCP012608"/>
</dbReference>
<evidence type="ECO:0008006" key="3">
    <source>
        <dbReference type="Google" id="ProtNLM"/>
    </source>
</evidence>
<gene>
    <name evidence="1" type="ORF">C241_07698</name>
</gene>
<protein>
    <recommendedName>
        <fullName evidence="3">DUF2332 domain-containing protein</fullName>
    </recommendedName>
</protein>
<proteinExistence type="predicted"/>
<reference evidence="1 2" key="1">
    <citation type="journal article" date="2013" name="Genome Announc.">
        <title>Genome Sequence of Rhizobium lupini HPC(L) Isolated from Saline Desert Soil, Kutch (Gujarat).</title>
        <authorList>
            <person name="Agarwal L."/>
            <person name="Purohit H.J."/>
        </authorList>
    </citation>
    <scope>NUCLEOTIDE SEQUENCE [LARGE SCALE GENOMIC DNA]</scope>
    <source>
        <strain evidence="2">HPC(L)</strain>
    </source>
</reference>
<sequence>MQSPPQTNEVRRSAVLLPGFLSIAKMTGKPLVLSEVGASAGLNLQFDRYRYRLGDLAWGKQSDVFLSPEWRGDTPAHERIDVIERAGCDINPLDPSSAEDCLRLMSYVWADQTDRLERTAAALRIAMEHALHVEKADAVDWLQRRLATQYPGAAHVIYHSVAWQYLPDDLKQAGETVIAEAGTRATPDAPLARLQMEADATPGGAAMTLQIWPGGEKQEIGLADFHGRWVEWRGWTES</sequence>
<organism evidence="1 2">
    <name type="scientific">Bradyrhizobium lupini HPC(L)</name>
    <dbReference type="NCBI Taxonomy" id="1229491"/>
    <lineage>
        <taxon>Bacteria</taxon>
        <taxon>Pseudomonadati</taxon>
        <taxon>Pseudomonadota</taxon>
        <taxon>Alphaproteobacteria</taxon>
        <taxon>Hyphomicrobiales</taxon>
        <taxon>Nitrobacteraceae</taxon>
        <taxon>Bradyrhizobium</taxon>
    </lineage>
</organism>
<name>A0ABP2RTJ6_RHILU</name>
<evidence type="ECO:0000313" key="1">
    <source>
        <dbReference type="EMBL" id="EKJ96335.1"/>
    </source>
</evidence>
<accession>A0ABP2RTJ6</accession>